<dbReference type="AlphaFoldDB" id="K1T3M6"/>
<evidence type="ECO:0000313" key="3">
    <source>
        <dbReference type="EMBL" id="EKC62189.1"/>
    </source>
</evidence>
<dbReference type="InterPro" id="IPR048395">
    <property type="entry name" value="Glyco_hydro_31_C"/>
</dbReference>
<accession>K1T3M6</accession>
<proteinExistence type="predicted"/>
<feature type="domain" description="DUF5110" evidence="1">
    <location>
        <begin position="105"/>
        <end position="170"/>
    </location>
</feature>
<sequence>LCEPLYYDNPECEGAYKCRNGYMFGSELLVCPVTSKINKKTRRAETRVWLPKGRWTDVFTGKIYRGSKTVRIHSELNTMPVFAREGAIIPLSLDEGNSCKNPTVLKFKVYRGNGSFSLYEDDGETNSFKDGDFSITELSVSETENGIKLTLCGGKEKDYLPLKRQYVFEFSDIVSAESVRVMSGGEKLDCSVTNAGGRVTVSLPPTEISAPIEAELYGITVLKNKPKREAVREAMTKFNGNNNLKKRRYLILEKAKDDAALLSDVRIFGQFGAALRAA</sequence>
<reference evidence="3" key="1">
    <citation type="journal article" date="2013" name="Environ. Microbiol.">
        <title>Microbiota from the distal guts of lean and obese adolescents exhibit partial functional redundancy besides clear differences in community structure.</title>
        <authorList>
            <person name="Ferrer M."/>
            <person name="Ruiz A."/>
            <person name="Lanza F."/>
            <person name="Haange S.B."/>
            <person name="Oberbach A."/>
            <person name="Till H."/>
            <person name="Bargiela R."/>
            <person name="Campoy C."/>
            <person name="Segura M.T."/>
            <person name="Richter M."/>
            <person name="von Bergen M."/>
            <person name="Seifert J."/>
            <person name="Suarez A."/>
        </authorList>
    </citation>
    <scope>NUCLEOTIDE SEQUENCE</scope>
</reference>
<evidence type="ECO:0000259" key="1">
    <source>
        <dbReference type="Pfam" id="PF17137"/>
    </source>
</evidence>
<organism evidence="3">
    <name type="scientific">human gut metagenome</name>
    <dbReference type="NCBI Taxonomy" id="408170"/>
    <lineage>
        <taxon>unclassified sequences</taxon>
        <taxon>metagenomes</taxon>
        <taxon>organismal metagenomes</taxon>
    </lineage>
</organism>
<protein>
    <submittedName>
        <fullName evidence="3">Glycosyl hydrolase, family 31</fullName>
    </submittedName>
</protein>
<gene>
    <name evidence="3" type="ORF">LEA_11978</name>
</gene>
<comment type="caution">
    <text evidence="3">The sequence shown here is derived from an EMBL/GenBank/DDBJ whole genome shotgun (WGS) entry which is preliminary data.</text>
</comment>
<feature type="non-terminal residue" evidence="3">
    <location>
        <position position="1"/>
    </location>
</feature>
<dbReference type="SUPFAM" id="SSF51011">
    <property type="entry name" value="Glycosyl hydrolase domain"/>
    <property type="match status" value="1"/>
</dbReference>
<dbReference type="InterPro" id="IPR013780">
    <property type="entry name" value="Glyco_hydro_b"/>
</dbReference>
<dbReference type="InterPro" id="IPR051816">
    <property type="entry name" value="Glycosyl_Hydrolase_31"/>
</dbReference>
<dbReference type="Gene3D" id="2.60.40.1180">
    <property type="entry name" value="Golgi alpha-mannosidase II"/>
    <property type="match status" value="2"/>
</dbReference>
<feature type="domain" description="Glycosyl hydrolase family 31 C-terminal" evidence="2">
    <location>
        <begin position="2"/>
        <end position="89"/>
    </location>
</feature>
<dbReference type="PANTHER" id="PTHR43863">
    <property type="entry name" value="HYDROLASE, PUTATIVE (AFU_ORTHOLOGUE AFUA_1G03140)-RELATED"/>
    <property type="match status" value="1"/>
</dbReference>
<dbReference type="EMBL" id="AJWY01008089">
    <property type="protein sequence ID" value="EKC62189.1"/>
    <property type="molecule type" value="Genomic_DNA"/>
</dbReference>
<dbReference type="PANTHER" id="PTHR43863:SF2">
    <property type="entry name" value="MALTASE-GLUCOAMYLASE"/>
    <property type="match status" value="1"/>
</dbReference>
<dbReference type="Pfam" id="PF17137">
    <property type="entry name" value="DUF5110"/>
    <property type="match status" value="1"/>
</dbReference>
<dbReference type="GO" id="GO:0016787">
    <property type="term" value="F:hydrolase activity"/>
    <property type="evidence" value="ECO:0007669"/>
    <property type="project" value="UniProtKB-KW"/>
</dbReference>
<evidence type="ECO:0000259" key="2">
    <source>
        <dbReference type="Pfam" id="PF21365"/>
    </source>
</evidence>
<dbReference type="InterPro" id="IPR033403">
    <property type="entry name" value="DUF5110"/>
</dbReference>
<dbReference type="Pfam" id="PF21365">
    <property type="entry name" value="Glyco_hydro_31_3rd"/>
    <property type="match status" value="1"/>
</dbReference>
<keyword evidence="3" id="KW-0378">Hydrolase</keyword>
<name>K1T3M6_9ZZZZ</name>